<dbReference type="RefSeq" id="WP_190431236.1">
    <property type="nucleotide sequence ID" value="NZ_JAMPKM010000001.1"/>
</dbReference>
<feature type="compositionally biased region" description="Basic and acidic residues" evidence="1">
    <location>
        <begin position="104"/>
        <end position="113"/>
    </location>
</feature>
<protein>
    <recommendedName>
        <fullName evidence="4">Low temperature-induced protein</fullName>
    </recommendedName>
</protein>
<feature type="compositionally biased region" description="Basic and acidic residues" evidence="1">
    <location>
        <begin position="66"/>
        <end position="96"/>
    </location>
</feature>
<feature type="region of interest" description="Disordered" evidence="1">
    <location>
        <begin position="41"/>
        <end position="123"/>
    </location>
</feature>
<evidence type="ECO:0000313" key="2">
    <source>
        <dbReference type="EMBL" id="MEP0815690.1"/>
    </source>
</evidence>
<name>A0ABV0J3G7_9CYAN</name>
<proteinExistence type="predicted"/>
<dbReference type="EMBL" id="JAMPKM010000001">
    <property type="protein sequence ID" value="MEP0815690.1"/>
    <property type="molecule type" value="Genomic_DNA"/>
</dbReference>
<reference evidence="2 3" key="1">
    <citation type="submission" date="2022-04" db="EMBL/GenBank/DDBJ databases">
        <title>Positive selection, recombination, and allopatry shape intraspecific diversity of widespread and dominant cyanobacteria.</title>
        <authorList>
            <person name="Wei J."/>
            <person name="Shu W."/>
            <person name="Hu C."/>
        </authorList>
    </citation>
    <scope>NUCLEOTIDE SEQUENCE [LARGE SCALE GENOMIC DNA]</scope>
    <source>
        <strain evidence="2 3">GB2-A4</strain>
    </source>
</reference>
<comment type="caution">
    <text evidence="2">The sequence shown here is derived from an EMBL/GenBank/DDBJ whole genome shotgun (WGS) entry which is preliminary data.</text>
</comment>
<gene>
    <name evidence="2" type="ORF">NC998_01110</name>
</gene>
<sequence length="123" mass="13663">MPGIFLKLGKALLQQVLVLGLITLISLGGSLAFLQQPSYASASTSNTLTPEEKIDRAYSIRAGTGIREEEYQRRQQEGQDPTKMKDPYTREIKPDQEAVPETSGLEKKIDRTRNLVSKVTGQK</sequence>
<evidence type="ECO:0000313" key="3">
    <source>
        <dbReference type="Proteomes" id="UP001464891"/>
    </source>
</evidence>
<feature type="compositionally biased region" description="Polar residues" evidence="1">
    <location>
        <begin position="114"/>
        <end position="123"/>
    </location>
</feature>
<keyword evidence="3" id="KW-1185">Reference proteome</keyword>
<evidence type="ECO:0008006" key="4">
    <source>
        <dbReference type="Google" id="ProtNLM"/>
    </source>
</evidence>
<organism evidence="2 3">
    <name type="scientific">Trichocoleus desertorum GB2-A4</name>
    <dbReference type="NCBI Taxonomy" id="2933944"/>
    <lineage>
        <taxon>Bacteria</taxon>
        <taxon>Bacillati</taxon>
        <taxon>Cyanobacteriota</taxon>
        <taxon>Cyanophyceae</taxon>
        <taxon>Leptolyngbyales</taxon>
        <taxon>Trichocoleusaceae</taxon>
        <taxon>Trichocoleus</taxon>
    </lineage>
</organism>
<accession>A0ABV0J3G7</accession>
<dbReference type="Proteomes" id="UP001464891">
    <property type="component" value="Unassembled WGS sequence"/>
</dbReference>
<evidence type="ECO:0000256" key="1">
    <source>
        <dbReference type="SAM" id="MobiDB-lite"/>
    </source>
</evidence>